<dbReference type="CDD" id="cd00552">
    <property type="entry name" value="RaiA"/>
    <property type="match status" value="1"/>
</dbReference>
<evidence type="ECO:0000313" key="2">
    <source>
        <dbReference type="Proteomes" id="UP000231658"/>
    </source>
</evidence>
<name>A0A1C3RIK5_9PROT</name>
<dbReference type="InterPro" id="IPR003489">
    <property type="entry name" value="RHF/RaiA"/>
</dbReference>
<dbReference type="InterPro" id="IPR036567">
    <property type="entry name" value="RHF-like"/>
</dbReference>
<dbReference type="OrthoDB" id="9782252at2"/>
<dbReference type="RefSeq" id="WP_069189151.1">
    <property type="nucleotide sequence ID" value="NZ_FLYE01000034.1"/>
</dbReference>
<proteinExistence type="predicted"/>
<dbReference type="Proteomes" id="UP000231658">
    <property type="component" value="Unassembled WGS sequence"/>
</dbReference>
<organism evidence="1 2">
    <name type="scientific">Candidatus Terasakiella magnetica</name>
    <dbReference type="NCBI Taxonomy" id="1867952"/>
    <lineage>
        <taxon>Bacteria</taxon>
        <taxon>Pseudomonadati</taxon>
        <taxon>Pseudomonadota</taxon>
        <taxon>Alphaproteobacteria</taxon>
        <taxon>Rhodospirillales</taxon>
        <taxon>Terasakiellaceae</taxon>
        <taxon>Terasakiella</taxon>
    </lineage>
</organism>
<dbReference type="SUPFAM" id="SSF69754">
    <property type="entry name" value="Ribosome binding protein Y (YfiA homologue)"/>
    <property type="match status" value="1"/>
</dbReference>
<dbReference type="STRING" id="1867952.MTBPR1_40118"/>
<evidence type="ECO:0000313" key="1">
    <source>
        <dbReference type="EMBL" id="SCA57095.1"/>
    </source>
</evidence>
<dbReference type="Gene3D" id="3.30.160.100">
    <property type="entry name" value="Ribosome hibernation promotion factor-like"/>
    <property type="match status" value="1"/>
</dbReference>
<accession>A0A1C3RIK5</accession>
<reference evidence="1 2" key="1">
    <citation type="submission" date="2016-07" db="EMBL/GenBank/DDBJ databases">
        <authorList>
            <person name="Lefevre C.T."/>
        </authorList>
    </citation>
    <scope>NUCLEOTIDE SEQUENCE [LARGE SCALE GENOMIC DNA]</scope>
    <source>
        <strain evidence="1">PR1</strain>
    </source>
</reference>
<dbReference type="AlphaFoldDB" id="A0A1C3RIK5"/>
<dbReference type="EMBL" id="FLYE01000034">
    <property type="protein sequence ID" value="SCA57095.1"/>
    <property type="molecule type" value="Genomic_DNA"/>
</dbReference>
<dbReference type="Pfam" id="PF02482">
    <property type="entry name" value="Ribosomal_S30AE"/>
    <property type="match status" value="1"/>
</dbReference>
<keyword evidence="2" id="KW-1185">Reference proteome</keyword>
<sequence>MQSPLQIVFRDVDHSDAVESRIREKVEMLEKHSDKIVACRVTVSAPHKSKTKGNFYDIRLDITLPGEEIVVNKTHNDDHAHEDVYVTIRDAFDAARRQIKEWVQRNRGEVKAHGEAAVG</sequence>
<protein>
    <submittedName>
        <fullName evidence="1">Putative ribosomal subunit interface protein</fullName>
    </submittedName>
</protein>
<gene>
    <name evidence="1" type="ORF">MTBPR1_40118</name>
</gene>